<comment type="caution">
    <text evidence="1">The sequence shown here is derived from an EMBL/GenBank/DDBJ whole genome shotgun (WGS) entry which is preliminary data.</text>
</comment>
<dbReference type="EMBL" id="JANBPG010001619">
    <property type="protein sequence ID" value="KAJ1889056.1"/>
    <property type="molecule type" value="Genomic_DNA"/>
</dbReference>
<evidence type="ECO:0000313" key="2">
    <source>
        <dbReference type="Proteomes" id="UP001150581"/>
    </source>
</evidence>
<gene>
    <name evidence="1" type="ORF">LPJ66_008241</name>
</gene>
<feature type="non-terminal residue" evidence="1">
    <location>
        <position position="1"/>
    </location>
</feature>
<proteinExistence type="predicted"/>
<evidence type="ECO:0000313" key="1">
    <source>
        <dbReference type="EMBL" id="KAJ1889056.1"/>
    </source>
</evidence>
<organism evidence="1 2">
    <name type="scientific">Kickxella alabastrina</name>
    <dbReference type="NCBI Taxonomy" id="61397"/>
    <lineage>
        <taxon>Eukaryota</taxon>
        <taxon>Fungi</taxon>
        <taxon>Fungi incertae sedis</taxon>
        <taxon>Zoopagomycota</taxon>
        <taxon>Kickxellomycotina</taxon>
        <taxon>Kickxellomycetes</taxon>
        <taxon>Kickxellales</taxon>
        <taxon>Kickxellaceae</taxon>
        <taxon>Kickxella</taxon>
    </lineage>
</organism>
<protein>
    <submittedName>
        <fullName evidence="1">Uncharacterized protein</fullName>
    </submittedName>
</protein>
<keyword evidence="2" id="KW-1185">Reference proteome</keyword>
<sequence>IDTDERNIDAWADRLPLLGVCRGWREVATSLVYCNAILDGSSKYGLGFVEHSHDTAVEDKLVNTNIGLVKATGNTHLVKTVTINIDHFEYYRSLIAEANSIFSFKTSDWSRVSTLNISGYLKNDNNDIGSESQSDIMDNANEFTRQMANNQPFTLAESAESAEFTQLTTLNINMNHMQYIPHVCCQKLQTLVLSNVTSMFSWSKLANTKHAETIVFSSLRELDFELDESSDVQSIWSSGELQFPALRNLSVTVPTFAMLKEFMDFKVLKCPHVTELCIGISEFNNEDSDDDFNISMQRSKNLAASIKQHIPSFSRELVHLSLNLELNTLQSLPNVLFETLEYLHLDNVHPTFAWEKMLKNNSTAEAICFKRLESLNIKYSNNIENEEDSESEYIALECQQFISSQKEQQKKQSTLNALCPRLKNLWISNATVPRLQKIMRCGSDQWPCVRSVDIWFQKYDISNVLDIIDSNEYMQATSAFAEYIVKAMPNVNNLTMRSFGGSNKHLKQFCSVVSNGYAYQLISYDCSIPFVWTANAFSPELRHLSFRHLKNAYIYGSHSMLNLLGNTSKARIDGCKININLNSDADLDAFYEATNAFFGSSTKISHAELRLSIKKGKYMCLQKWDSRRIEWTNLHILKIRNVFKLGAVVDMLARVPKITKLEVIAILFDEAFEPRLDRVEPISTNINELYLHTSIDGNRKGAEFDNIKYLILAVPSLKKFTFSIDEDFDHASFVKEYNDLHPHVANIAWEQL</sequence>
<accession>A0ACC1I6N0</accession>
<dbReference type="Proteomes" id="UP001150581">
    <property type="component" value="Unassembled WGS sequence"/>
</dbReference>
<reference evidence="1" key="1">
    <citation type="submission" date="2022-07" db="EMBL/GenBank/DDBJ databases">
        <title>Phylogenomic reconstructions and comparative analyses of Kickxellomycotina fungi.</title>
        <authorList>
            <person name="Reynolds N.K."/>
            <person name="Stajich J.E."/>
            <person name="Barry K."/>
            <person name="Grigoriev I.V."/>
            <person name="Crous P."/>
            <person name="Smith M.E."/>
        </authorList>
    </citation>
    <scope>NUCLEOTIDE SEQUENCE</scope>
    <source>
        <strain evidence="1">Benny 63K</strain>
    </source>
</reference>
<name>A0ACC1I6N0_9FUNG</name>